<gene>
    <name evidence="1" type="ORF">KHU32_05985</name>
</gene>
<dbReference type="Gene3D" id="3.40.50.150">
    <property type="entry name" value="Vaccinia Virus protein VP39"/>
    <property type="match status" value="1"/>
</dbReference>
<name>A0ABS5Q9V1_9PROT</name>
<dbReference type="RefSeq" id="WP_213669090.1">
    <property type="nucleotide sequence ID" value="NZ_JAHCDA010000001.1"/>
</dbReference>
<dbReference type="InterPro" id="IPR029063">
    <property type="entry name" value="SAM-dependent_MTases_sf"/>
</dbReference>
<dbReference type="EMBL" id="JAHCDA010000001">
    <property type="protein sequence ID" value="MBS7810477.1"/>
    <property type="molecule type" value="Genomic_DNA"/>
</dbReference>
<dbReference type="PANTHER" id="PTHR20974">
    <property type="entry name" value="UPF0585 PROTEIN CG18661"/>
    <property type="match status" value="1"/>
</dbReference>
<accession>A0ABS5Q9V1</accession>
<dbReference type="Pfam" id="PF06080">
    <property type="entry name" value="DUF938"/>
    <property type="match status" value="1"/>
</dbReference>
<dbReference type="PANTHER" id="PTHR20974:SF0">
    <property type="entry name" value="UPF0585 PROTEIN CG18661"/>
    <property type="match status" value="1"/>
</dbReference>
<evidence type="ECO:0000313" key="2">
    <source>
        <dbReference type="Proteomes" id="UP000766336"/>
    </source>
</evidence>
<organism evidence="1 2">
    <name type="scientific">Roseococcus pinisoli</name>
    <dbReference type="NCBI Taxonomy" id="2835040"/>
    <lineage>
        <taxon>Bacteria</taxon>
        <taxon>Pseudomonadati</taxon>
        <taxon>Pseudomonadota</taxon>
        <taxon>Alphaproteobacteria</taxon>
        <taxon>Acetobacterales</taxon>
        <taxon>Roseomonadaceae</taxon>
        <taxon>Roseococcus</taxon>
    </lineage>
</organism>
<comment type="caution">
    <text evidence="1">The sequence shown here is derived from an EMBL/GenBank/DDBJ whole genome shotgun (WGS) entry which is preliminary data.</text>
</comment>
<protein>
    <submittedName>
        <fullName evidence="1">DUF938 domain-containing protein</fullName>
    </submittedName>
</protein>
<proteinExistence type="predicted"/>
<dbReference type="SUPFAM" id="SSF53335">
    <property type="entry name" value="S-adenosyl-L-methionine-dependent methyltransferases"/>
    <property type="match status" value="1"/>
</dbReference>
<dbReference type="Proteomes" id="UP000766336">
    <property type="component" value="Unassembled WGS sequence"/>
</dbReference>
<reference evidence="1 2" key="1">
    <citation type="submission" date="2021-05" db="EMBL/GenBank/DDBJ databases">
        <title>Roseococcus sp. XZZS9, whole genome shotgun sequencing project.</title>
        <authorList>
            <person name="Zhao G."/>
            <person name="Shen L."/>
        </authorList>
    </citation>
    <scope>NUCLEOTIDE SEQUENCE [LARGE SCALE GENOMIC DNA]</scope>
    <source>
        <strain evidence="1 2">XZZS9</strain>
    </source>
</reference>
<keyword evidence="2" id="KW-1185">Reference proteome</keyword>
<dbReference type="InterPro" id="IPR010342">
    <property type="entry name" value="DUF938"/>
</dbReference>
<evidence type="ECO:0000313" key="1">
    <source>
        <dbReference type="EMBL" id="MBS7810477.1"/>
    </source>
</evidence>
<sequence>MDPAERKAQFGEAGVDARRYAPAAARNRDPLLEALRGALPAEGAVLEVASGSGEHAIHFAAALPGLTWQPSDPDEGARASIDAWARESGLPNLRSALALDAAGWPWPLAAADAILCVNMIHIAPWSATLGLLRGARALLGPGAPLVLYGPYLRAGVPTAPGNLAFDAQLRGRDPSWGLRELEKVEAAAEGFALDRVVEMPANNLTVIFRRQPAR</sequence>